<evidence type="ECO:0000313" key="1">
    <source>
        <dbReference type="EMBL" id="GKH01429.1"/>
    </source>
</evidence>
<comment type="caution">
    <text evidence="1">The sequence shown here is derived from an EMBL/GenBank/DDBJ whole genome shotgun (WGS) entry which is preliminary data.</text>
</comment>
<dbReference type="PANTHER" id="PTHR12110:SF21">
    <property type="entry name" value="XYLOSE ISOMERASE-LIKE TIM BARREL DOMAIN-CONTAINING PROTEIN"/>
    <property type="match status" value="1"/>
</dbReference>
<organism evidence="1 2">
    <name type="scientific">Hungatella hathewayi</name>
    <dbReference type="NCBI Taxonomy" id="154046"/>
    <lineage>
        <taxon>Bacteria</taxon>
        <taxon>Bacillati</taxon>
        <taxon>Bacillota</taxon>
        <taxon>Clostridia</taxon>
        <taxon>Lachnospirales</taxon>
        <taxon>Lachnospiraceae</taxon>
        <taxon>Hungatella</taxon>
    </lineage>
</organism>
<dbReference type="Pfam" id="PF01261">
    <property type="entry name" value="AP_endonuc_2"/>
    <property type="match status" value="1"/>
</dbReference>
<dbReference type="Proteomes" id="UP001055091">
    <property type="component" value="Unassembled WGS sequence"/>
</dbReference>
<dbReference type="InterPro" id="IPR013022">
    <property type="entry name" value="Xyl_isomerase-like_TIM-brl"/>
</dbReference>
<proteinExistence type="predicted"/>
<dbReference type="RefSeq" id="WP_118041737.1">
    <property type="nucleotide sequence ID" value="NZ_BQNJ01000001.1"/>
</dbReference>
<protein>
    <submittedName>
        <fullName evidence="1">Uncharacterized protein</fullName>
    </submittedName>
</protein>
<accession>A0A413X933</accession>
<dbReference type="Gene3D" id="3.20.20.150">
    <property type="entry name" value="Divalent-metal-dependent TIM barrel enzymes"/>
    <property type="match status" value="1"/>
</dbReference>
<sequence>MIRIGLSAALEHATPLEWAHRNASAGCRCVNFPINYRQGEDLVQSYVKAAKDHDLLIAEVGVWRNPVSPFEDVRTDAIEYAVGQLRLADSIGANCAVNVAGSMGERWDGAYKDNFTKETWKKTVKSIQTIIDEAAPKHTYYTIEPMPWMYPISPDEYLHLIEDVGRDRFAVHMDIFNWITTPYRYFFNEEFMEEVFEKLGRYIKSCHIKDVLLEQDFTMMYREVECGGGIINLEKYAELAARYNPDMPMIIEHLHSEKEYLESIEYVKRRLKL</sequence>
<dbReference type="InterPro" id="IPR050312">
    <property type="entry name" value="IolE/XylAMocC-like"/>
</dbReference>
<dbReference type="PANTHER" id="PTHR12110">
    <property type="entry name" value="HYDROXYPYRUVATE ISOMERASE"/>
    <property type="match status" value="1"/>
</dbReference>
<dbReference type="AlphaFoldDB" id="A0A413X933"/>
<evidence type="ECO:0000313" key="2">
    <source>
        <dbReference type="Proteomes" id="UP001055091"/>
    </source>
</evidence>
<dbReference type="EMBL" id="BQNJ01000001">
    <property type="protein sequence ID" value="GKH01429.1"/>
    <property type="molecule type" value="Genomic_DNA"/>
</dbReference>
<dbReference type="SUPFAM" id="SSF51658">
    <property type="entry name" value="Xylose isomerase-like"/>
    <property type="match status" value="1"/>
</dbReference>
<name>A0A413X933_9FIRM</name>
<reference evidence="1" key="1">
    <citation type="submission" date="2022-01" db="EMBL/GenBank/DDBJ databases">
        <title>Novel bile acid biosynthetic pathways are enriched in the microbiome of centenarians.</title>
        <authorList>
            <person name="Sato Y."/>
            <person name="Atarashi K."/>
            <person name="Plichta R.D."/>
            <person name="Arai Y."/>
            <person name="Sasajima S."/>
            <person name="Kearney M.S."/>
            <person name="Suda W."/>
            <person name="Takeshita K."/>
            <person name="Sasaki T."/>
            <person name="Okamoto S."/>
            <person name="Skelly N.A."/>
            <person name="Okamura Y."/>
            <person name="Vlamakis H."/>
            <person name="Li Y."/>
            <person name="Tanoue T."/>
            <person name="Takei H."/>
            <person name="Nittono H."/>
            <person name="Narushima S."/>
            <person name="Irie J."/>
            <person name="Itoh H."/>
            <person name="Moriya K."/>
            <person name="Sugiura Y."/>
            <person name="Suematsu M."/>
            <person name="Moritoki N."/>
            <person name="Shibata S."/>
            <person name="Littman R.D."/>
            <person name="Fischbach A.M."/>
            <person name="Uwamino Y."/>
            <person name="Inoue T."/>
            <person name="Honda A."/>
            <person name="Hattori M."/>
            <person name="Murai T."/>
            <person name="Xavier J.R."/>
            <person name="Hirose N."/>
            <person name="Honda K."/>
        </authorList>
    </citation>
    <scope>NUCLEOTIDE SEQUENCE</scope>
    <source>
        <strain evidence="1">CE91-St55</strain>
    </source>
</reference>
<dbReference type="InterPro" id="IPR036237">
    <property type="entry name" value="Xyl_isomerase-like_sf"/>
</dbReference>
<gene>
    <name evidence="1" type="ORF">CE91St55_34100</name>
</gene>